<dbReference type="InterPro" id="IPR058840">
    <property type="entry name" value="AAA_SelU"/>
</dbReference>
<gene>
    <name evidence="3" type="ORF">SAMN04488045_1087</name>
</gene>
<name>A0A1H5VKZ4_9RHOB</name>
<dbReference type="Pfam" id="PF00581">
    <property type="entry name" value="Rhodanese"/>
    <property type="match status" value="1"/>
</dbReference>
<keyword evidence="4" id="KW-1185">Reference proteome</keyword>
<keyword evidence="1" id="KW-0711">Selenium</keyword>
<dbReference type="Proteomes" id="UP000236752">
    <property type="component" value="Unassembled WGS sequence"/>
</dbReference>
<dbReference type="GO" id="GO:0043828">
    <property type="term" value="F:tRNA 2-selenouridine synthase activity"/>
    <property type="evidence" value="ECO:0007669"/>
    <property type="project" value="InterPro"/>
</dbReference>
<dbReference type="Pfam" id="PF26341">
    <property type="entry name" value="AAA_SelU"/>
    <property type="match status" value="1"/>
</dbReference>
<dbReference type="NCBIfam" id="NF008750">
    <property type="entry name" value="PRK11784.1-2"/>
    <property type="match status" value="1"/>
</dbReference>
<dbReference type="OrthoDB" id="9808735at2"/>
<dbReference type="NCBIfam" id="NF008752">
    <property type="entry name" value="PRK11784.1-4"/>
    <property type="match status" value="1"/>
</dbReference>
<dbReference type="InterPro" id="IPR001763">
    <property type="entry name" value="Rhodanese-like_dom"/>
</dbReference>
<sequence>MAFKPTSLRDLIAHGFDDIIDVRSPAEFAEDHVTGAISLPVLDNEERARVGTIYKQQSPFLGRKIGAALVFKNAARHIEGPLAQHEGGWRPLVYCWRGGQRSGSFAWMLSQIGWRSEVLDGGYKTFRRLVTAMLYDTPLEYRLIMLGGYTGTAKTDLLARLAARGVQILDLEKLAGHRGSLLGETKEGQPSQKMFETRLAMALSQLDPAHPVVVEAESSKIGRILLPPSLWAAMCSAPWIDISAPIEARARYLVQAYDDILSDTDRLTEKLNVVRRHRGHAIVDGWMALIAEGDKVGLTRALMQEHYDPSYNTSMKSVKRDFLAQISVPDLSERGQEDAADQIAEIVAQANSI</sequence>
<evidence type="ECO:0000259" key="2">
    <source>
        <dbReference type="PROSITE" id="PS50206"/>
    </source>
</evidence>
<dbReference type="Gene3D" id="3.40.250.10">
    <property type="entry name" value="Rhodanese-like domain"/>
    <property type="match status" value="1"/>
</dbReference>
<dbReference type="NCBIfam" id="TIGR03167">
    <property type="entry name" value="tRNA_sel_U_synt"/>
    <property type="match status" value="1"/>
</dbReference>
<reference evidence="3 4" key="1">
    <citation type="submission" date="2016-10" db="EMBL/GenBank/DDBJ databases">
        <authorList>
            <person name="de Groot N.N."/>
        </authorList>
    </citation>
    <scope>NUCLEOTIDE SEQUENCE [LARGE SCALE GENOMIC DNA]</scope>
    <source>
        <strain evidence="3 4">DSM 26915</strain>
    </source>
</reference>
<feature type="domain" description="Rhodanese" evidence="2">
    <location>
        <begin position="19"/>
        <end position="135"/>
    </location>
</feature>
<dbReference type="AlphaFoldDB" id="A0A1H5VKZ4"/>
<evidence type="ECO:0000313" key="3">
    <source>
        <dbReference type="EMBL" id="SEF87890.1"/>
    </source>
</evidence>
<dbReference type="PANTHER" id="PTHR30401:SF0">
    <property type="entry name" value="TRNA 2-SELENOURIDINE SYNTHASE"/>
    <property type="match status" value="1"/>
</dbReference>
<dbReference type="PROSITE" id="PS50206">
    <property type="entry name" value="RHODANESE_3"/>
    <property type="match status" value="1"/>
</dbReference>
<dbReference type="InterPro" id="IPR036873">
    <property type="entry name" value="Rhodanese-like_dom_sf"/>
</dbReference>
<dbReference type="InterPro" id="IPR017582">
    <property type="entry name" value="SelU"/>
</dbReference>
<evidence type="ECO:0000313" key="4">
    <source>
        <dbReference type="Proteomes" id="UP000236752"/>
    </source>
</evidence>
<dbReference type="GO" id="GO:0002098">
    <property type="term" value="P:tRNA wobble uridine modification"/>
    <property type="evidence" value="ECO:0007669"/>
    <property type="project" value="InterPro"/>
</dbReference>
<dbReference type="EMBL" id="FNUZ01000002">
    <property type="protein sequence ID" value="SEF87890.1"/>
    <property type="molecule type" value="Genomic_DNA"/>
</dbReference>
<dbReference type="PANTHER" id="PTHR30401">
    <property type="entry name" value="TRNA 2-SELENOURIDINE SYNTHASE"/>
    <property type="match status" value="1"/>
</dbReference>
<dbReference type="SUPFAM" id="SSF52821">
    <property type="entry name" value="Rhodanese/Cell cycle control phosphatase"/>
    <property type="match status" value="1"/>
</dbReference>
<dbReference type="RefSeq" id="WP_103909476.1">
    <property type="nucleotide sequence ID" value="NZ_FNUZ01000002.1"/>
</dbReference>
<proteinExistence type="predicted"/>
<organism evidence="3 4">
    <name type="scientific">Thalassococcus halodurans</name>
    <dbReference type="NCBI Taxonomy" id="373675"/>
    <lineage>
        <taxon>Bacteria</taxon>
        <taxon>Pseudomonadati</taxon>
        <taxon>Pseudomonadota</taxon>
        <taxon>Alphaproteobacteria</taxon>
        <taxon>Rhodobacterales</taxon>
        <taxon>Roseobacteraceae</taxon>
        <taxon>Thalassococcus</taxon>
    </lineage>
</organism>
<evidence type="ECO:0000256" key="1">
    <source>
        <dbReference type="ARBA" id="ARBA00023266"/>
    </source>
</evidence>
<protein>
    <submittedName>
        <fullName evidence="3">tRNA 2-selenouridine synthase</fullName>
    </submittedName>
</protein>
<dbReference type="SMART" id="SM00450">
    <property type="entry name" value="RHOD"/>
    <property type="match status" value="1"/>
</dbReference>
<accession>A0A1H5VKZ4</accession>